<evidence type="ECO:0000313" key="1">
    <source>
        <dbReference type="EMBL" id="TDD76081.1"/>
    </source>
</evidence>
<dbReference type="AlphaFoldDB" id="A0A4R5ASV7"/>
<dbReference type="RefSeq" id="WP_131909828.1">
    <property type="nucleotide sequence ID" value="NZ_SMFM01000004.1"/>
</dbReference>
<evidence type="ECO:0000313" key="2">
    <source>
        <dbReference type="Proteomes" id="UP000295278"/>
    </source>
</evidence>
<name>A0A4R5ASV7_9FLAO</name>
<keyword evidence="2" id="KW-1185">Reference proteome</keyword>
<organism evidence="1 2">
    <name type="scientific">Flavobacterium caseinilyticum</name>
    <dbReference type="NCBI Taxonomy" id="2541732"/>
    <lineage>
        <taxon>Bacteria</taxon>
        <taxon>Pseudomonadati</taxon>
        <taxon>Bacteroidota</taxon>
        <taxon>Flavobacteriia</taxon>
        <taxon>Flavobacteriales</taxon>
        <taxon>Flavobacteriaceae</taxon>
        <taxon>Flavobacterium</taxon>
    </lineage>
</organism>
<proteinExistence type="predicted"/>
<accession>A0A4R5ASV7</accession>
<comment type="caution">
    <text evidence="1">The sequence shown here is derived from an EMBL/GenBank/DDBJ whole genome shotgun (WGS) entry which is preliminary data.</text>
</comment>
<sequence>MKLHAIFQNGTRIKDFVDMYFLLEHHSLKTYLETSQNK</sequence>
<dbReference type="OrthoDB" id="9796281at2"/>
<dbReference type="Proteomes" id="UP000295278">
    <property type="component" value="Unassembled WGS sequence"/>
</dbReference>
<dbReference type="EMBL" id="SMFM01000004">
    <property type="protein sequence ID" value="TDD76081.1"/>
    <property type="molecule type" value="Genomic_DNA"/>
</dbReference>
<gene>
    <name evidence="1" type="ORF">E0F89_11040</name>
</gene>
<protein>
    <submittedName>
        <fullName evidence="1">Uncharacterized protein</fullName>
    </submittedName>
</protein>
<reference evidence="1 2" key="1">
    <citation type="submission" date="2019-03" db="EMBL/GenBank/DDBJ databases">
        <title>Flavobacterium AT-3-2 sp. nov., isolated from arctic soil.</title>
        <authorList>
            <person name="Chaudhary D.K."/>
        </authorList>
    </citation>
    <scope>NUCLEOTIDE SEQUENCE [LARGE SCALE GENOMIC DNA]</scope>
    <source>
        <strain evidence="1 2">AT-3-2</strain>
    </source>
</reference>